<proteinExistence type="predicted"/>
<accession>A0ABV8D696</accession>
<dbReference type="Proteomes" id="UP001595693">
    <property type="component" value="Unassembled WGS sequence"/>
</dbReference>
<name>A0ABV8D696_9BURK</name>
<dbReference type="Pfam" id="PF13676">
    <property type="entry name" value="TIR_2"/>
    <property type="match status" value="1"/>
</dbReference>
<protein>
    <submittedName>
        <fullName evidence="3">Toll/interleukin-1 receptor domain-containing protein</fullName>
    </submittedName>
</protein>
<organism evidence="3 4">
    <name type="scientific">Acidovorax facilis</name>
    <dbReference type="NCBI Taxonomy" id="12917"/>
    <lineage>
        <taxon>Bacteria</taxon>
        <taxon>Pseudomonadati</taxon>
        <taxon>Pseudomonadota</taxon>
        <taxon>Betaproteobacteria</taxon>
        <taxon>Burkholderiales</taxon>
        <taxon>Comamonadaceae</taxon>
        <taxon>Acidovorax</taxon>
    </lineage>
</organism>
<evidence type="ECO:0000259" key="2">
    <source>
        <dbReference type="Pfam" id="PF13676"/>
    </source>
</evidence>
<reference evidence="4" key="1">
    <citation type="journal article" date="2019" name="Int. J. Syst. Evol. Microbiol.">
        <title>The Global Catalogue of Microorganisms (GCM) 10K type strain sequencing project: providing services to taxonomists for standard genome sequencing and annotation.</title>
        <authorList>
            <consortium name="The Broad Institute Genomics Platform"/>
            <consortium name="The Broad Institute Genome Sequencing Center for Infectious Disease"/>
            <person name="Wu L."/>
            <person name="Ma J."/>
        </authorList>
    </citation>
    <scope>NUCLEOTIDE SEQUENCE [LARGE SCALE GENOMIC DNA]</scope>
    <source>
        <strain evidence="4">CCUG 2113</strain>
    </source>
</reference>
<feature type="region of interest" description="Disordered" evidence="1">
    <location>
        <begin position="1"/>
        <end position="26"/>
    </location>
</feature>
<dbReference type="InterPro" id="IPR035897">
    <property type="entry name" value="Toll_tir_struct_dom_sf"/>
</dbReference>
<evidence type="ECO:0000256" key="1">
    <source>
        <dbReference type="SAM" id="MobiDB-lite"/>
    </source>
</evidence>
<gene>
    <name evidence="3" type="ORF">ACFOW3_04470</name>
</gene>
<comment type="caution">
    <text evidence="3">The sequence shown here is derived from an EMBL/GenBank/DDBJ whole genome shotgun (WGS) entry which is preliminary data.</text>
</comment>
<dbReference type="InterPro" id="IPR000157">
    <property type="entry name" value="TIR_dom"/>
</dbReference>
<dbReference type="Gene3D" id="3.40.50.10140">
    <property type="entry name" value="Toll/interleukin-1 receptor homology (TIR) domain"/>
    <property type="match status" value="1"/>
</dbReference>
<keyword evidence="3" id="KW-0675">Receptor</keyword>
<dbReference type="SUPFAM" id="SSF52200">
    <property type="entry name" value="Toll/Interleukin receptor TIR domain"/>
    <property type="match status" value="1"/>
</dbReference>
<sequence length="163" mass="18280">MTIPQQQLRAAGSQSTIRRSAPSPGQKTAFLCHSHHDQQLAIGLQELLRAHGMDLYIDWQDPSMPSQPSAETAARLRRRIQMCDWFLFLATQNSMNSRWCPWELGHADGTKKNDRILLVPTYDGSSTHGSEYLNLYQRVDIASDGKLAAFGAGTTQGTYVRFL</sequence>
<feature type="domain" description="TIR" evidence="2">
    <location>
        <begin position="30"/>
        <end position="142"/>
    </location>
</feature>
<dbReference type="EMBL" id="JBHSAJ010000007">
    <property type="protein sequence ID" value="MFC3933875.1"/>
    <property type="molecule type" value="Genomic_DNA"/>
</dbReference>
<evidence type="ECO:0000313" key="4">
    <source>
        <dbReference type="Proteomes" id="UP001595693"/>
    </source>
</evidence>
<dbReference type="RefSeq" id="WP_082437659.1">
    <property type="nucleotide sequence ID" value="NZ_JAMXAX010000181.1"/>
</dbReference>
<evidence type="ECO:0000313" key="3">
    <source>
        <dbReference type="EMBL" id="MFC3933875.1"/>
    </source>
</evidence>
<keyword evidence="4" id="KW-1185">Reference proteome</keyword>